<feature type="non-terminal residue" evidence="5">
    <location>
        <position position="1"/>
    </location>
</feature>
<dbReference type="GO" id="GO:0009063">
    <property type="term" value="P:amino acid catabolic process"/>
    <property type="evidence" value="ECO:0007669"/>
    <property type="project" value="InterPro"/>
</dbReference>
<dbReference type="SFLD" id="SFLDG00179">
    <property type="entry name" value="mandelate_racemase"/>
    <property type="match status" value="1"/>
</dbReference>
<dbReference type="InterPro" id="IPR018110">
    <property type="entry name" value="Mandel_Rmase/mucon_lact_enz_CS"/>
</dbReference>
<dbReference type="AlphaFoldDB" id="A0A381XIK6"/>
<dbReference type="InterPro" id="IPR029065">
    <property type="entry name" value="Enolase_C-like"/>
</dbReference>
<keyword evidence="3" id="KW-0460">Magnesium</keyword>
<reference evidence="5" key="1">
    <citation type="submission" date="2018-05" db="EMBL/GenBank/DDBJ databases">
        <authorList>
            <person name="Lanie J.A."/>
            <person name="Ng W.-L."/>
            <person name="Kazmierczak K.M."/>
            <person name="Andrzejewski T.M."/>
            <person name="Davidsen T.M."/>
            <person name="Wayne K.J."/>
            <person name="Tettelin H."/>
            <person name="Glass J.I."/>
            <person name="Rusch D."/>
            <person name="Podicherti R."/>
            <person name="Tsui H.-C.T."/>
            <person name="Winkler M.E."/>
        </authorList>
    </citation>
    <scope>NUCLEOTIDE SEQUENCE</scope>
</reference>
<dbReference type="Gene3D" id="3.30.390.10">
    <property type="entry name" value="Enolase-like, N-terminal domain"/>
    <property type="match status" value="1"/>
</dbReference>
<dbReference type="EMBL" id="UINC01015271">
    <property type="protein sequence ID" value="SVA64430.1"/>
    <property type="molecule type" value="Genomic_DNA"/>
</dbReference>
<dbReference type="PANTHER" id="PTHR13794">
    <property type="entry name" value="ENOLASE SUPERFAMILY, MANDELATE RACEMASE"/>
    <property type="match status" value="1"/>
</dbReference>
<dbReference type="InterPro" id="IPR029017">
    <property type="entry name" value="Enolase-like_N"/>
</dbReference>
<dbReference type="Pfam" id="PF13378">
    <property type="entry name" value="MR_MLE_C"/>
    <property type="match status" value="1"/>
</dbReference>
<protein>
    <recommendedName>
        <fullName evidence="4">Mandelate racemase/muconate lactonizing enzyme C-terminal domain-containing protein</fullName>
    </recommendedName>
</protein>
<dbReference type="Gene3D" id="3.20.20.120">
    <property type="entry name" value="Enolase-like C-terminal domain"/>
    <property type="match status" value="1"/>
</dbReference>
<proteinExistence type="predicted"/>
<dbReference type="InterPro" id="IPR046945">
    <property type="entry name" value="RHMD-like"/>
</dbReference>
<feature type="domain" description="Mandelate racemase/muconate lactonizing enzyme C-terminal" evidence="4">
    <location>
        <begin position="159"/>
        <end position="259"/>
    </location>
</feature>
<dbReference type="PANTHER" id="PTHR13794:SF58">
    <property type="entry name" value="MITOCHONDRIAL ENOLASE SUPERFAMILY MEMBER 1"/>
    <property type="match status" value="1"/>
</dbReference>
<dbReference type="SMART" id="SM00922">
    <property type="entry name" value="MR_MLE"/>
    <property type="match status" value="1"/>
</dbReference>
<dbReference type="SUPFAM" id="SSF51604">
    <property type="entry name" value="Enolase C-terminal domain-like"/>
    <property type="match status" value="1"/>
</dbReference>
<evidence type="ECO:0000256" key="3">
    <source>
        <dbReference type="ARBA" id="ARBA00022842"/>
    </source>
</evidence>
<accession>A0A381XIK6</accession>
<name>A0A381XIK6_9ZZZZ</name>
<organism evidence="5">
    <name type="scientific">marine metagenome</name>
    <dbReference type="NCBI Taxonomy" id="408172"/>
    <lineage>
        <taxon>unclassified sequences</taxon>
        <taxon>metagenomes</taxon>
        <taxon>ecological metagenomes</taxon>
    </lineage>
</organism>
<dbReference type="InterPro" id="IPR036849">
    <property type="entry name" value="Enolase-like_C_sf"/>
</dbReference>
<dbReference type="GO" id="GO:0016836">
    <property type="term" value="F:hydro-lyase activity"/>
    <property type="evidence" value="ECO:0007669"/>
    <property type="project" value="TreeGrafter"/>
</dbReference>
<evidence type="ECO:0000313" key="5">
    <source>
        <dbReference type="EMBL" id="SVA64430.1"/>
    </source>
</evidence>
<dbReference type="Pfam" id="PF02746">
    <property type="entry name" value="MR_MLE_N"/>
    <property type="match status" value="1"/>
</dbReference>
<gene>
    <name evidence="5" type="ORF">METZ01_LOCUS117284</name>
</gene>
<dbReference type="InterPro" id="IPR013342">
    <property type="entry name" value="Mandelate_racemase_C"/>
</dbReference>
<dbReference type="SFLD" id="SFLDS00001">
    <property type="entry name" value="Enolase"/>
    <property type="match status" value="1"/>
</dbReference>
<evidence type="ECO:0000256" key="1">
    <source>
        <dbReference type="ARBA" id="ARBA00001946"/>
    </source>
</evidence>
<dbReference type="GO" id="GO:0016052">
    <property type="term" value="P:carbohydrate catabolic process"/>
    <property type="evidence" value="ECO:0007669"/>
    <property type="project" value="TreeGrafter"/>
</dbReference>
<dbReference type="SUPFAM" id="SSF54826">
    <property type="entry name" value="Enolase N-terminal domain-like"/>
    <property type="match status" value="1"/>
</dbReference>
<keyword evidence="2" id="KW-0479">Metal-binding</keyword>
<dbReference type="GO" id="GO:0000287">
    <property type="term" value="F:magnesium ion binding"/>
    <property type="evidence" value="ECO:0007669"/>
    <property type="project" value="TreeGrafter"/>
</dbReference>
<dbReference type="PROSITE" id="PS00908">
    <property type="entry name" value="MR_MLE_1"/>
    <property type="match status" value="1"/>
</dbReference>
<comment type="cofactor">
    <cofactor evidence="1">
        <name>Mg(2+)</name>
        <dbReference type="ChEBI" id="CHEBI:18420"/>
    </cofactor>
</comment>
<evidence type="ECO:0000256" key="2">
    <source>
        <dbReference type="ARBA" id="ARBA00022723"/>
    </source>
</evidence>
<sequence>GVRAADTLKITSVEAFPVKMWKGFDPSTSVAFESDVDPRRWRYRGPFAQLTSSILVVIKTKQGITGYGLGAGGKVSCQIIEGHLQHLLLGTNPLNVEMLWNQMYSSGLFYGRRGVFVMALSGVDNALWDILGKYAEQPVHHLLGGTTQDSIPVYQTTNTAGIDAALRRGVEHFKVVVADGVDQGESGKRRTEKALIGIREIIGPDKSLMIECITRWNDVEYAIDMARKLEALDLYWIEEPLSPDDLEGYARLVREVGSTRIACGEHEYTQFGFAELIRHKAADVLQPDVTWCGGVTALRKIESQARAANLEFTPHRGGSAFGLPLCLTSNQCNWAESFGDESRSTELMMAMSSEVRSGHCFPSHEPGFGVSLDEKLIKAHILG</sequence>
<dbReference type="InterPro" id="IPR013341">
    <property type="entry name" value="Mandelate_racemase_N_dom"/>
</dbReference>
<evidence type="ECO:0000259" key="4">
    <source>
        <dbReference type="SMART" id="SM00922"/>
    </source>
</evidence>